<dbReference type="GO" id="GO:0005737">
    <property type="term" value="C:cytoplasm"/>
    <property type="evidence" value="ECO:0000318"/>
    <property type="project" value="GO_Central"/>
</dbReference>
<sequence length="169" mass="17911">MPSVLITGANRGIGLGFVKEMLKEPSIDVVIATARNVEAAKDLAAIVNPKLHIVQMEVTDEQSVVAAVEKVSAIVDGKGLDLLINNAAIFQSLALDGDVNKATFLESFDVNCFGPLLISNKFHGLLKQAAQLNGSAQIANISSGFGALAQAMMDAIYPNNNKMFFPHSN</sequence>
<keyword evidence="2" id="KW-1185">Reference proteome</keyword>
<dbReference type="InterPro" id="IPR051468">
    <property type="entry name" value="Fungal_SecMetab_SDRs"/>
</dbReference>
<dbReference type="SUPFAM" id="SSF51735">
    <property type="entry name" value="NAD(P)-binding Rossmann-fold domains"/>
    <property type="match status" value="1"/>
</dbReference>
<dbReference type="OrthoDB" id="7289984at2759"/>
<reference evidence="1" key="2">
    <citation type="submission" date="2022-06" db="UniProtKB">
        <authorList>
            <consortium name="EnsemblMetazoa"/>
        </authorList>
    </citation>
    <scope>IDENTIFICATION</scope>
    <source>
        <strain evidence="1">PS312</strain>
    </source>
</reference>
<dbReference type="Proteomes" id="UP000005239">
    <property type="component" value="Unassembled WGS sequence"/>
</dbReference>
<gene>
    <name evidence="1" type="primary">WBGene00273739</name>
</gene>
<name>A0A2A6B7Q6_PRIPA</name>
<dbReference type="EnsemblMetazoa" id="PPA35370.1">
    <property type="protein sequence ID" value="PPA35370.1"/>
    <property type="gene ID" value="WBGene00273739"/>
</dbReference>
<accession>A0A2A6B7Q6</accession>
<dbReference type="InterPro" id="IPR002347">
    <property type="entry name" value="SDR_fam"/>
</dbReference>
<accession>A0A8R1UM05</accession>
<evidence type="ECO:0000313" key="1">
    <source>
        <dbReference type="EnsemblMetazoa" id="PPA35370.1"/>
    </source>
</evidence>
<dbReference type="AlphaFoldDB" id="A0A2A6B7Q6"/>
<organism evidence="1 2">
    <name type="scientific">Pristionchus pacificus</name>
    <name type="common">Parasitic nematode worm</name>
    <dbReference type="NCBI Taxonomy" id="54126"/>
    <lineage>
        <taxon>Eukaryota</taxon>
        <taxon>Metazoa</taxon>
        <taxon>Ecdysozoa</taxon>
        <taxon>Nematoda</taxon>
        <taxon>Chromadorea</taxon>
        <taxon>Rhabditida</taxon>
        <taxon>Rhabditina</taxon>
        <taxon>Diplogasteromorpha</taxon>
        <taxon>Diplogasteroidea</taxon>
        <taxon>Neodiplogasteridae</taxon>
        <taxon>Pristionchus</taxon>
    </lineage>
</organism>
<dbReference type="Pfam" id="PF00106">
    <property type="entry name" value="adh_short"/>
    <property type="match status" value="1"/>
</dbReference>
<dbReference type="GO" id="GO:0016491">
    <property type="term" value="F:oxidoreductase activity"/>
    <property type="evidence" value="ECO:0000318"/>
    <property type="project" value="GO_Central"/>
</dbReference>
<dbReference type="Gene3D" id="3.40.50.720">
    <property type="entry name" value="NAD(P)-binding Rossmann-like Domain"/>
    <property type="match status" value="1"/>
</dbReference>
<dbReference type="PANTHER" id="PTHR43544:SF35">
    <property type="entry name" value="C-FACTOR-RELATED"/>
    <property type="match status" value="1"/>
</dbReference>
<protein>
    <submittedName>
        <fullName evidence="1">Dehydrogenase</fullName>
    </submittedName>
</protein>
<proteinExistence type="predicted"/>
<dbReference type="PRINTS" id="PR00081">
    <property type="entry name" value="GDHRDH"/>
</dbReference>
<dbReference type="InterPro" id="IPR036291">
    <property type="entry name" value="NAD(P)-bd_dom_sf"/>
</dbReference>
<evidence type="ECO:0000313" key="2">
    <source>
        <dbReference type="Proteomes" id="UP000005239"/>
    </source>
</evidence>
<dbReference type="PANTHER" id="PTHR43544">
    <property type="entry name" value="SHORT-CHAIN DEHYDROGENASE/REDUCTASE"/>
    <property type="match status" value="1"/>
</dbReference>
<reference evidence="2" key="1">
    <citation type="journal article" date="2008" name="Nat. Genet.">
        <title>The Pristionchus pacificus genome provides a unique perspective on nematode lifestyle and parasitism.</title>
        <authorList>
            <person name="Dieterich C."/>
            <person name="Clifton S.W."/>
            <person name="Schuster L.N."/>
            <person name="Chinwalla A."/>
            <person name="Delehaunty K."/>
            <person name="Dinkelacker I."/>
            <person name="Fulton L."/>
            <person name="Fulton R."/>
            <person name="Godfrey J."/>
            <person name="Minx P."/>
            <person name="Mitreva M."/>
            <person name="Roeseler W."/>
            <person name="Tian H."/>
            <person name="Witte H."/>
            <person name="Yang S.P."/>
            <person name="Wilson R.K."/>
            <person name="Sommer R.J."/>
        </authorList>
    </citation>
    <scope>NUCLEOTIDE SEQUENCE [LARGE SCALE GENOMIC DNA]</scope>
    <source>
        <strain evidence="2">PS312</strain>
    </source>
</reference>